<name>A0A223LHB9_9CAUD</name>
<dbReference type="KEGG" id="vg:54981688"/>
<evidence type="ECO:0000313" key="2">
    <source>
        <dbReference type="Proteomes" id="UP000222256"/>
    </source>
</evidence>
<dbReference type="GeneID" id="54981688"/>
<proteinExistence type="predicted"/>
<dbReference type="EMBL" id="MF370964">
    <property type="protein sequence ID" value="ASU03365.1"/>
    <property type="molecule type" value="Genomic_DNA"/>
</dbReference>
<accession>A0A223LHB9</accession>
<evidence type="ECO:0000313" key="1">
    <source>
        <dbReference type="EMBL" id="ASU03365.1"/>
    </source>
</evidence>
<organism evidence="1 2">
    <name type="scientific">Pseudoalteromonas phage J2-1</name>
    <dbReference type="NCBI Taxonomy" id="2023998"/>
    <lineage>
        <taxon>Viruses</taxon>
        <taxon>Duplodnaviria</taxon>
        <taxon>Heunggongvirae</taxon>
        <taxon>Uroviricota</taxon>
        <taxon>Caudoviricetes</taxon>
        <taxon>Qingdaovirus</taxon>
        <taxon>Qingdaovirus J21</taxon>
    </lineage>
</organism>
<dbReference type="RefSeq" id="YP_009791506.1">
    <property type="nucleotide sequence ID" value="NC_047839.1"/>
</dbReference>
<keyword evidence="2" id="KW-1185">Reference proteome</keyword>
<reference evidence="1 2" key="1">
    <citation type="submission" date="2017-06" db="EMBL/GenBank/DDBJ databases">
        <title>A Novel Lytic Pseudoalteromonas phage Isolated from Qingdao coast of China.</title>
        <authorList>
            <person name="Li H."/>
        </authorList>
    </citation>
    <scope>NUCLEOTIDE SEQUENCE [LARGE SCALE GENOMIC DNA]</scope>
</reference>
<sequence length="362" mass="40145">MTKLLNRQYRLVIGLPPEIVSVPDDDYIEPNVFKQGTIIGSLDTSLTNDFRTESGKKLRAREFRELRMIADVTSSAKAGGSKGSNTTIQLYNLSEDSLTTIEQKNAQVILEAGYYSDFSGEEKTLPLLFTGQIREVKTLQSGEDRITVMECTAAQAVNDSVRVSKYFPESDSSSEFPALTELTGGSVSYLGNTLGTVIEYLIGIYGDNGVPLGQYVGRASEEDRVDYVQLFSPDDIPLVNGYSVTGFLHQALDKVTAQCGYIWYIANGRLFIHPRGYTKSVEQFTLDNNLIKSIEGVKDNKKDKITGVTISTFLDARMSIDKRIEITEGKYEGVYKIIQATHNLDNELGAWDTVLTCQTLVQ</sequence>
<protein>
    <submittedName>
        <fullName evidence="1">Uncharacterized protein</fullName>
    </submittedName>
</protein>
<dbReference type="Proteomes" id="UP000222256">
    <property type="component" value="Segment"/>
</dbReference>